<gene>
    <name evidence="1" type="ORF">MELIAE_LOCUS1147</name>
</gene>
<protein>
    <submittedName>
        <fullName evidence="1">Uncharacterized protein</fullName>
    </submittedName>
</protein>
<dbReference type="PANTHER" id="PTHR31424">
    <property type="entry name" value="PROTEIN CBG23806"/>
    <property type="match status" value="1"/>
</dbReference>
<keyword evidence="2" id="KW-1185">Reference proteome</keyword>
<sequence length="644" mass="72225">MSKDHALTHSENRFKVCLFCFKKKKAMFPIKDKLKLVVLSLFADYDVEEKSLPVALCSSCKIKIYKAKHGSGRMELKLPILSDDEKQKRATRSQDVTKCSCKLCQIARAVPANIAQATHDFITEQHKKEMVVSSSVEKRCSVCCTILARGKQHVCNKVSLVQNISGYLSALDEKSQSQVISSALKRKVSDTGLSDLSLVQSHGGQPLKIKVGGKENCINAPNQSLISANDIQSIQTNLNLSYRKKIEIASVIRSASKNKTIIESGYKAKLERNTHLADGFFTYKEFKFVKHKTSISSDDPEVVVYCTDVKSFIDFIKQRRNIKNTHLKLGIDGGGGFLKICLSIQEISNNGCETASSKSVIAYKQFKDTGVKKVFILAISQSTQENYENVCVWSALNISTFDETIATDLKLANILVGIMSHSSSYPCTWCYARSDELETCGELRTTKNILENYENWIKSGTIKNNAKFYKNCNNPPLFSCAQETPVLQIIPPPELHLMLGVVNTLFGHMMKEFEAESLAWAKACHAQREVTHGGHGFKGNSCRRLLSNVDVLRAKKKLGLLKYVKAFEDFNEVVKACFGNNLDENFATYINIFKQSFLDLDIKITPKVHAVFYHITQFCKENNMALGFFSEQAMESIHFDFKAT</sequence>
<accession>A0A9P0ASU1</accession>
<evidence type="ECO:0000313" key="1">
    <source>
        <dbReference type="EMBL" id="CAH0547097.1"/>
    </source>
</evidence>
<proteinExistence type="predicted"/>
<dbReference type="AlphaFoldDB" id="A0A9P0ASU1"/>
<dbReference type="OrthoDB" id="6769802at2759"/>
<name>A0A9P0ASU1_BRAAE</name>
<organism evidence="1 2">
    <name type="scientific">Brassicogethes aeneus</name>
    <name type="common">Rape pollen beetle</name>
    <name type="synonym">Meligethes aeneus</name>
    <dbReference type="NCBI Taxonomy" id="1431903"/>
    <lineage>
        <taxon>Eukaryota</taxon>
        <taxon>Metazoa</taxon>
        <taxon>Ecdysozoa</taxon>
        <taxon>Arthropoda</taxon>
        <taxon>Hexapoda</taxon>
        <taxon>Insecta</taxon>
        <taxon>Pterygota</taxon>
        <taxon>Neoptera</taxon>
        <taxon>Endopterygota</taxon>
        <taxon>Coleoptera</taxon>
        <taxon>Polyphaga</taxon>
        <taxon>Cucujiformia</taxon>
        <taxon>Nitidulidae</taxon>
        <taxon>Meligethinae</taxon>
        <taxon>Brassicogethes</taxon>
    </lineage>
</organism>
<dbReference type="PANTHER" id="PTHR31424:SF3">
    <property type="entry name" value="RING-TYPE DOMAIN-CONTAINING PROTEIN"/>
    <property type="match status" value="1"/>
</dbReference>
<dbReference type="EMBL" id="OV121132">
    <property type="protein sequence ID" value="CAH0547097.1"/>
    <property type="molecule type" value="Genomic_DNA"/>
</dbReference>
<reference evidence="1" key="1">
    <citation type="submission" date="2021-12" db="EMBL/GenBank/DDBJ databases">
        <authorList>
            <person name="King R."/>
        </authorList>
    </citation>
    <scope>NUCLEOTIDE SEQUENCE</scope>
</reference>
<evidence type="ECO:0000313" key="2">
    <source>
        <dbReference type="Proteomes" id="UP001154078"/>
    </source>
</evidence>
<dbReference type="Proteomes" id="UP001154078">
    <property type="component" value="Chromosome 1"/>
</dbReference>